<protein>
    <recommendedName>
        <fullName evidence="10">Sulfatase N-terminal domain-containing protein</fullName>
    </recommendedName>
</protein>
<dbReference type="Proteomes" id="UP000472262">
    <property type="component" value="Unassembled WGS sequence"/>
</dbReference>
<dbReference type="GO" id="GO:0030200">
    <property type="term" value="P:heparan sulfate proteoglycan catabolic process"/>
    <property type="evidence" value="ECO:0007669"/>
    <property type="project" value="TreeGrafter"/>
</dbReference>
<comment type="similarity">
    <text evidence="2">Belongs to the sulfatase family.</text>
</comment>
<evidence type="ECO:0000256" key="1">
    <source>
        <dbReference type="ARBA" id="ARBA00001913"/>
    </source>
</evidence>
<evidence type="ECO:0000256" key="2">
    <source>
        <dbReference type="ARBA" id="ARBA00008779"/>
    </source>
</evidence>
<dbReference type="PANTHER" id="PTHR43108">
    <property type="entry name" value="N-ACETYLGLUCOSAMINE-6-SULFATASE FAMILY MEMBER"/>
    <property type="match status" value="1"/>
</dbReference>
<dbReference type="InterPro" id="IPR032506">
    <property type="entry name" value="SGSH_C"/>
</dbReference>
<feature type="domain" description="N-sulphoglucosamine sulphohydrolase C-terminal" evidence="7">
    <location>
        <begin position="460"/>
        <end position="512"/>
    </location>
</feature>
<dbReference type="GO" id="GO:0006027">
    <property type="term" value="P:glycosaminoglycan catabolic process"/>
    <property type="evidence" value="ECO:0007669"/>
    <property type="project" value="TreeGrafter"/>
</dbReference>
<dbReference type="FunFam" id="3.40.720.10:FF:000026">
    <property type="entry name" value="N-sulphoglucosamine sulphohydrolase"/>
    <property type="match status" value="1"/>
</dbReference>
<keyword evidence="4" id="KW-0378">Hydrolase</keyword>
<evidence type="ECO:0000256" key="3">
    <source>
        <dbReference type="ARBA" id="ARBA00022729"/>
    </source>
</evidence>
<dbReference type="AlphaFoldDB" id="A0A672NR35"/>
<evidence type="ECO:0008006" key="10">
    <source>
        <dbReference type="Google" id="ProtNLM"/>
    </source>
</evidence>
<dbReference type="Pfam" id="PF16347">
    <property type="entry name" value="SGSH_C"/>
    <property type="match status" value="1"/>
</dbReference>
<dbReference type="InterPro" id="IPR000917">
    <property type="entry name" value="Sulfatase_N"/>
</dbReference>
<feature type="domain" description="Sulfatase N-terminal" evidence="6">
    <location>
        <begin position="56"/>
        <end position="366"/>
    </location>
</feature>
<dbReference type="InterPro" id="IPR017850">
    <property type="entry name" value="Alkaline_phosphatase_core_sf"/>
</dbReference>
<dbReference type="CDD" id="cd16027">
    <property type="entry name" value="SGSH"/>
    <property type="match status" value="1"/>
</dbReference>
<keyword evidence="3" id="KW-0732">Signal</keyword>
<name>A0A672NR35_SINGR</name>
<gene>
    <name evidence="8" type="primary">sgsh</name>
</gene>
<dbReference type="Pfam" id="PF00884">
    <property type="entry name" value="Sulfatase"/>
    <property type="match status" value="1"/>
</dbReference>
<organism evidence="8 9">
    <name type="scientific">Sinocyclocheilus grahami</name>
    <name type="common">Dianchi golden-line fish</name>
    <name type="synonym">Barbus grahami</name>
    <dbReference type="NCBI Taxonomy" id="75366"/>
    <lineage>
        <taxon>Eukaryota</taxon>
        <taxon>Metazoa</taxon>
        <taxon>Chordata</taxon>
        <taxon>Craniata</taxon>
        <taxon>Vertebrata</taxon>
        <taxon>Euteleostomi</taxon>
        <taxon>Actinopterygii</taxon>
        <taxon>Neopterygii</taxon>
        <taxon>Teleostei</taxon>
        <taxon>Ostariophysi</taxon>
        <taxon>Cypriniformes</taxon>
        <taxon>Cyprinidae</taxon>
        <taxon>Cyprininae</taxon>
        <taxon>Sinocyclocheilus</taxon>
    </lineage>
</organism>
<dbReference type="InParanoid" id="A0A672NR35"/>
<dbReference type="OMA" id="MAYPMRM"/>
<accession>A0A672NR35</accession>
<comment type="cofactor">
    <cofactor evidence="1">
        <name>Ca(2+)</name>
        <dbReference type="ChEBI" id="CHEBI:29108"/>
    </cofactor>
</comment>
<proteinExistence type="inferred from homology"/>
<sequence>MDSQGGSVSLSVNKAKTFPFALVTFLEANDSKMSFLFAWTLLCLLVCCDIGECRRRNVLLIIADDGGFETDVYNNTVVQTPHLRALSERSVIFKNAFTSVSSCSPSRSTILTGLPQHQNGMYGLHQGVHHFNSFDGVQSLPLLLNQANIHTGIIGKKHVGPGPVYPFDFAYTEETNSVLQVGRNITKIKLLVRKFFQSQKEEREMEEERPFFLYVAFHDPHRCGHSQPQYGMFCEKFGNGESGMGRIPDWEPKYYSPGQVKVPYFIPDTPAARADIAAQYTTVSRLDQGVGLVLQELRDAGYENDTLVIYSSDNGIPFPNGRTNLYSSGVKEPMLVSSPEHRQRWGQVSQAYVSLLDITPTILDWFSLPYPSYSLSGARPVVLTGQSLLPALISEPSWVTVYASQSLHEVTMFYPMRSIHQGRYRLLHNMHYRMPFPIDQDFYVSPTFQDLLNRTQSGQPTGWFKTLKEYYYRERWELFDIQSDPTERRNLAGDPAYTPVLKSLGDQLLKWQWQTEDPWVCEPDAVLETKLEPQCRPLYNGL</sequence>
<evidence type="ECO:0000256" key="4">
    <source>
        <dbReference type="ARBA" id="ARBA00022801"/>
    </source>
</evidence>
<dbReference type="InterPro" id="IPR024607">
    <property type="entry name" value="Sulfatase_CS"/>
</dbReference>
<dbReference type="FunCoup" id="A0A672NR35">
    <property type="interactions" value="118"/>
</dbReference>
<reference evidence="8" key="1">
    <citation type="submission" date="2025-08" db="UniProtKB">
        <authorList>
            <consortium name="Ensembl"/>
        </authorList>
    </citation>
    <scope>IDENTIFICATION</scope>
</reference>
<evidence type="ECO:0000313" key="9">
    <source>
        <dbReference type="Proteomes" id="UP000472262"/>
    </source>
</evidence>
<keyword evidence="5" id="KW-0325">Glycoprotein</keyword>
<evidence type="ECO:0000259" key="6">
    <source>
        <dbReference type="Pfam" id="PF00884"/>
    </source>
</evidence>
<reference evidence="8" key="2">
    <citation type="submission" date="2025-09" db="UniProtKB">
        <authorList>
            <consortium name="Ensembl"/>
        </authorList>
    </citation>
    <scope>IDENTIFICATION</scope>
</reference>
<keyword evidence="9" id="KW-1185">Reference proteome</keyword>
<dbReference type="Ensembl" id="ENSSGRT00000056763.1">
    <property type="protein sequence ID" value="ENSSGRP00000053122.1"/>
    <property type="gene ID" value="ENSSGRG00000028057.1"/>
</dbReference>
<dbReference type="PANTHER" id="PTHR43108:SF6">
    <property type="entry name" value="N-SULPHOGLUCOSAMINE SULPHOHYDROLASE"/>
    <property type="match status" value="1"/>
</dbReference>
<dbReference type="GO" id="GO:0016250">
    <property type="term" value="F:N-sulfoglucosamine sulfohydrolase activity"/>
    <property type="evidence" value="ECO:0007669"/>
    <property type="project" value="TreeGrafter"/>
</dbReference>
<dbReference type="PROSITE" id="PS00523">
    <property type="entry name" value="SULFATASE_1"/>
    <property type="match status" value="1"/>
</dbReference>
<evidence type="ECO:0000313" key="8">
    <source>
        <dbReference type="Ensembl" id="ENSSGRP00000053122.1"/>
    </source>
</evidence>
<dbReference type="Gene3D" id="3.40.720.10">
    <property type="entry name" value="Alkaline Phosphatase, subunit A"/>
    <property type="match status" value="1"/>
</dbReference>
<evidence type="ECO:0000256" key="5">
    <source>
        <dbReference type="ARBA" id="ARBA00023180"/>
    </source>
</evidence>
<dbReference type="SUPFAM" id="SSF53649">
    <property type="entry name" value="Alkaline phosphatase-like"/>
    <property type="match status" value="1"/>
</dbReference>
<evidence type="ECO:0000259" key="7">
    <source>
        <dbReference type="Pfam" id="PF16347"/>
    </source>
</evidence>